<reference evidence="6 7" key="1">
    <citation type="submission" date="2022-06" db="EMBL/GenBank/DDBJ databases">
        <title>Roseomonas CN29.</title>
        <authorList>
            <person name="Cheng Y."/>
            <person name="He X."/>
        </authorList>
    </citation>
    <scope>NUCLEOTIDE SEQUENCE [LARGE SCALE GENOMIC DNA]</scope>
    <source>
        <strain evidence="6 7">CN29</strain>
    </source>
</reference>
<accession>A0ABT1X1Q8</accession>
<protein>
    <submittedName>
        <fullName evidence="6">OmpH family outer membrane protein</fullName>
    </submittedName>
</protein>
<feature type="signal peptide" evidence="5">
    <location>
        <begin position="1"/>
        <end position="22"/>
    </location>
</feature>
<feature type="region of interest" description="Disordered" evidence="4">
    <location>
        <begin position="228"/>
        <end position="260"/>
    </location>
</feature>
<gene>
    <name evidence="6" type="ORF">NRP21_08245</name>
</gene>
<evidence type="ECO:0000313" key="7">
    <source>
        <dbReference type="Proteomes" id="UP001524642"/>
    </source>
</evidence>
<dbReference type="PANTHER" id="PTHR35089">
    <property type="entry name" value="CHAPERONE PROTEIN SKP"/>
    <property type="match status" value="1"/>
</dbReference>
<evidence type="ECO:0000256" key="3">
    <source>
        <dbReference type="SAM" id="Coils"/>
    </source>
</evidence>
<proteinExistence type="inferred from homology"/>
<evidence type="ECO:0000256" key="5">
    <source>
        <dbReference type="SAM" id="SignalP"/>
    </source>
</evidence>
<dbReference type="InterPro" id="IPR005632">
    <property type="entry name" value="Chaperone_Skp"/>
</dbReference>
<dbReference type="PANTHER" id="PTHR35089:SF1">
    <property type="entry name" value="CHAPERONE PROTEIN SKP"/>
    <property type="match status" value="1"/>
</dbReference>
<dbReference type="InterPro" id="IPR024930">
    <property type="entry name" value="Skp_dom_sf"/>
</dbReference>
<comment type="caution">
    <text evidence="6">The sequence shown here is derived from an EMBL/GenBank/DDBJ whole genome shotgun (WGS) entry which is preliminary data.</text>
</comment>
<feature type="region of interest" description="Disordered" evidence="4">
    <location>
        <begin position="22"/>
        <end position="80"/>
    </location>
</feature>
<dbReference type="Pfam" id="PF03938">
    <property type="entry name" value="OmpH"/>
    <property type="match status" value="1"/>
</dbReference>
<dbReference type="SUPFAM" id="SSF111384">
    <property type="entry name" value="OmpH-like"/>
    <property type="match status" value="1"/>
</dbReference>
<evidence type="ECO:0000256" key="4">
    <source>
        <dbReference type="SAM" id="MobiDB-lite"/>
    </source>
</evidence>
<name>A0ABT1X1Q8_9PROT</name>
<evidence type="ECO:0000313" key="6">
    <source>
        <dbReference type="EMBL" id="MCR0982035.1"/>
    </source>
</evidence>
<keyword evidence="7" id="KW-1185">Reference proteome</keyword>
<organism evidence="6 7">
    <name type="scientific">Roseomonas populi</name>
    <dbReference type="NCBI Taxonomy" id="3121582"/>
    <lineage>
        <taxon>Bacteria</taxon>
        <taxon>Pseudomonadati</taxon>
        <taxon>Pseudomonadota</taxon>
        <taxon>Alphaproteobacteria</taxon>
        <taxon>Acetobacterales</taxon>
        <taxon>Roseomonadaceae</taxon>
        <taxon>Roseomonas</taxon>
    </lineage>
</organism>
<feature type="compositionally biased region" description="Pro residues" evidence="4">
    <location>
        <begin position="64"/>
        <end position="78"/>
    </location>
</feature>
<dbReference type="Gene3D" id="3.30.910.20">
    <property type="entry name" value="Skp domain"/>
    <property type="match status" value="1"/>
</dbReference>
<dbReference type="SMART" id="SM00935">
    <property type="entry name" value="OmpH"/>
    <property type="match status" value="1"/>
</dbReference>
<comment type="similarity">
    <text evidence="1">Belongs to the Skp family.</text>
</comment>
<evidence type="ECO:0000256" key="1">
    <source>
        <dbReference type="ARBA" id="ARBA00009091"/>
    </source>
</evidence>
<keyword evidence="2 5" id="KW-0732">Signal</keyword>
<feature type="compositionally biased region" description="Low complexity" evidence="4">
    <location>
        <begin position="233"/>
        <end position="260"/>
    </location>
</feature>
<keyword evidence="3" id="KW-0175">Coiled coil</keyword>
<evidence type="ECO:0000256" key="2">
    <source>
        <dbReference type="ARBA" id="ARBA00022729"/>
    </source>
</evidence>
<feature type="chain" id="PRO_5046154403" evidence="5">
    <location>
        <begin position="23"/>
        <end position="260"/>
    </location>
</feature>
<dbReference type="EMBL" id="JANJOU010000004">
    <property type="protein sequence ID" value="MCR0982035.1"/>
    <property type="molecule type" value="Genomic_DNA"/>
</dbReference>
<dbReference type="Proteomes" id="UP001524642">
    <property type="component" value="Unassembled WGS sequence"/>
</dbReference>
<sequence>MSARPALAALAALLLPVGSALAQNDPGFFIPPQGGGGGGGQARPAQQPQRPPQRPPQQAQQRPQPNPAPLPPGQPPPAAVVGIVDVPEIQRNSTAFNAVREEIEKRRQKLNDDLQREQTRWREEQQALANQRATMNADQLRTKERELQERITDSQRIFRDRSRAIEQVAQGALQEIEQALAVVIRQVAASRNVNLVLPRPLVIFNDAPFDLTDEISQQVNRVLRNVTLPPEGQAPAAPAAQGAGQQAPARQQPQQQQQRR</sequence>
<feature type="coiled-coil region" evidence="3">
    <location>
        <begin position="100"/>
        <end position="157"/>
    </location>
</feature>